<evidence type="ECO:0000256" key="4">
    <source>
        <dbReference type="ARBA" id="ARBA00010617"/>
    </source>
</evidence>
<evidence type="ECO:0000256" key="13">
    <source>
        <dbReference type="PIRSR" id="PIRSR602401-1"/>
    </source>
</evidence>
<dbReference type="PRINTS" id="PR00463">
    <property type="entry name" value="EP450I"/>
</dbReference>
<comment type="similarity">
    <text evidence="4 14">Belongs to the cytochrome P450 family.</text>
</comment>
<evidence type="ECO:0000256" key="5">
    <source>
        <dbReference type="ARBA" id="ARBA00022617"/>
    </source>
</evidence>
<feature type="binding site" description="axial binding residue" evidence="13">
    <location>
        <position position="166"/>
    </location>
    <ligand>
        <name>heme</name>
        <dbReference type="ChEBI" id="CHEBI:30413"/>
    </ligand>
    <ligandPart>
        <name>Fe</name>
        <dbReference type="ChEBI" id="CHEBI:18248"/>
    </ligandPart>
</feature>
<dbReference type="GO" id="GO:0005506">
    <property type="term" value="F:iron ion binding"/>
    <property type="evidence" value="ECO:0007669"/>
    <property type="project" value="InterPro"/>
</dbReference>
<dbReference type="SUPFAM" id="SSF48264">
    <property type="entry name" value="Cytochrome P450"/>
    <property type="match status" value="1"/>
</dbReference>
<keyword evidence="8" id="KW-0492">Microsome</keyword>
<dbReference type="PROSITE" id="PS00086">
    <property type="entry name" value="CYTOCHROME_P450"/>
    <property type="match status" value="1"/>
</dbReference>
<dbReference type="EnsemblMetazoa" id="LLOJ002238-RA">
    <property type="protein sequence ID" value="LLOJ002238-PA"/>
    <property type="gene ID" value="LLOJ002238"/>
</dbReference>
<evidence type="ECO:0000256" key="1">
    <source>
        <dbReference type="ARBA" id="ARBA00001971"/>
    </source>
</evidence>
<evidence type="ECO:0000256" key="10">
    <source>
        <dbReference type="ARBA" id="ARBA00023004"/>
    </source>
</evidence>
<sequence>YNKDVFFGDVLVAQAAIFVSAGYETTSSATSFALYELAKHPQIQEKVREEILKELENGGISYERINKLEYLNMVIQETLRLYPTVPFLDRVFMPTGQQGEFYTLEPHHKFSIPRGMPVYIPVVGIHRDPKFYPDPLTFNPERFRVNERGDRNQYVFLSFGQGPRGCIGARFGML</sequence>
<dbReference type="InterPro" id="IPR002401">
    <property type="entry name" value="Cyt_P450_E_grp-I"/>
</dbReference>
<dbReference type="InterPro" id="IPR050476">
    <property type="entry name" value="Insect_CytP450_Detox"/>
</dbReference>
<keyword evidence="11 14" id="KW-0503">Monooxygenase</keyword>
<dbReference type="Pfam" id="PF00067">
    <property type="entry name" value="p450"/>
    <property type="match status" value="1"/>
</dbReference>
<dbReference type="Gene3D" id="1.10.630.10">
    <property type="entry name" value="Cytochrome P450"/>
    <property type="match status" value="1"/>
</dbReference>
<dbReference type="GO" id="GO:0004497">
    <property type="term" value="F:monooxygenase activity"/>
    <property type="evidence" value="ECO:0007669"/>
    <property type="project" value="UniProtKB-KW"/>
</dbReference>
<reference evidence="15" key="1">
    <citation type="submission" date="2020-05" db="UniProtKB">
        <authorList>
            <consortium name="EnsemblMetazoa"/>
        </authorList>
    </citation>
    <scope>IDENTIFICATION</scope>
    <source>
        <strain evidence="15">Jacobina</strain>
    </source>
</reference>
<keyword evidence="16" id="KW-1185">Reference proteome</keyword>
<comment type="subcellular location">
    <subcellularLocation>
        <location evidence="3">Endoplasmic reticulum membrane</location>
        <topology evidence="3">Peripheral membrane protein</topology>
    </subcellularLocation>
    <subcellularLocation>
        <location evidence="2">Microsome membrane</location>
        <topology evidence="2">Peripheral membrane protein</topology>
    </subcellularLocation>
</comment>
<evidence type="ECO:0000256" key="6">
    <source>
        <dbReference type="ARBA" id="ARBA00022723"/>
    </source>
</evidence>
<dbReference type="AlphaFoldDB" id="A0A1B0CD18"/>
<dbReference type="VEuPathDB" id="VectorBase:LLOJ002238"/>
<name>A0A1B0CD18_LUTLO</name>
<dbReference type="EMBL" id="AJWK01007318">
    <property type="status" value="NOT_ANNOTATED_CDS"/>
    <property type="molecule type" value="Genomic_DNA"/>
</dbReference>
<dbReference type="PRINTS" id="PR00385">
    <property type="entry name" value="P450"/>
</dbReference>
<dbReference type="InterPro" id="IPR017972">
    <property type="entry name" value="Cyt_P450_CS"/>
</dbReference>
<evidence type="ECO:0000256" key="3">
    <source>
        <dbReference type="ARBA" id="ARBA00004406"/>
    </source>
</evidence>
<accession>A0A1B0CD18</accession>
<dbReference type="GO" id="GO:0020037">
    <property type="term" value="F:heme binding"/>
    <property type="evidence" value="ECO:0007669"/>
    <property type="project" value="InterPro"/>
</dbReference>
<keyword evidence="5 13" id="KW-0349">Heme</keyword>
<evidence type="ECO:0000256" key="12">
    <source>
        <dbReference type="ARBA" id="ARBA00023136"/>
    </source>
</evidence>
<keyword evidence="10 13" id="KW-0408">Iron</keyword>
<evidence type="ECO:0008006" key="17">
    <source>
        <dbReference type="Google" id="ProtNLM"/>
    </source>
</evidence>
<evidence type="ECO:0000256" key="8">
    <source>
        <dbReference type="ARBA" id="ARBA00022848"/>
    </source>
</evidence>
<evidence type="ECO:0000313" key="16">
    <source>
        <dbReference type="Proteomes" id="UP000092461"/>
    </source>
</evidence>
<dbReference type="PANTHER" id="PTHR24292">
    <property type="entry name" value="CYTOCHROME P450"/>
    <property type="match status" value="1"/>
</dbReference>
<keyword evidence="7" id="KW-0256">Endoplasmic reticulum</keyword>
<dbReference type="InterPro" id="IPR036396">
    <property type="entry name" value="Cyt_P450_sf"/>
</dbReference>
<proteinExistence type="inferred from homology"/>
<evidence type="ECO:0000256" key="14">
    <source>
        <dbReference type="RuleBase" id="RU000461"/>
    </source>
</evidence>
<protein>
    <recommendedName>
        <fullName evidence="17">Cytochrome</fullName>
    </recommendedName>
</protein>
<evidence type="ECO:0000256" key="9">
    <source>
        <dbReference type="ARBA" id="ARBA00023002"/>
    </source>
</evidence>
<dbReference type="GO" id="GO:0005789">
    <property type="term" value="C:endoplasmic reticulum membrane"/>
    <property type="evidence" value="ECO:0007669"/>
    <property type="project" value="UniProtKB-SubCell"/>
</dbReference>
<dbReference type="VEuPathDB" id="VectorBase:LLONM1_010935"/>
<evidence type="ECO:0000256" key="11">
    <source>
        <dbReference type="ARBA" id="ARBA00023033"/>
    </source>
</evidence>
<dbReference type="Proteomes" id="UP000092461">
    <property type="component" value="Unassembled WGS sequence"/>
</dbReference>
<dbReference type="PANTHER" id="PTHR24292:SF45">
    <property type="entry name" value="CYTOCHROME P450 6G1-RELATED"/>
    <property type="match status" value="1"/>
</dbReference>
<evidence type="ECO:0000256" key="7">
    <source>
        <dbReference type="ARBA" id="ARBA00022824"/>
    </source>
</evidence>
<keyword evidence="6 13" id="KW-0479">Metal-binding</keyword>
<evidence type="ECO:0000256" key="2">
    <source>
        <dbReference type="ARBA" id="ARBA00004174"/>
    </source>
</evidence>
<dbReference type="InterPro" id="IPR001128">
    <property type="entry name" value="Cyt_P450"/>
</dbReference>
<organism evidence="15 16">
    <name type="scientific">Lutzomyia longipalpis</name>
    <name type="common">Sand fly</name>
    <dbReference type="NCBI Taxonomy" id="7200"/>
    <lineage>
        <taxon>Eukaryota</taxon>
        <taxon>Metazoa</taxon>
        <taxon>Ecdysozoa</taxon>
        <taxon>Arthropoda</taxon>
        <taxon>Hexapoda</taxon>
        <taxon>Insecta</taxon>
        <taxon>Pterygota</taxon>
        <taxon>Neoptera</taxon>
        <taxon>Endopterygota</taxon>
        <taxon>Diptera</taxon>
        <taxon>Nematocera</taxon>
        <taxon>Psychodoidea</taxon>
        <taxon>Psychodidae</taxon>
        <taxon>Lutzomyia</taxon>
        <taxon>Lutzomyia</taxon>
    </lineage>
</organism>
<comment type="cofactor">
    <cofactor evidence="1 13">
        <name>heme</name>
        <dbReference type="ChEBI" id="CHEBI:30413"/>
    </cofactor>
</comment>
<evidence type="ECO:0000313" key="15">
    <source>
        <dbReference type="EnsemblMetazoa" id="LLOJ002238-PA"/>
    </source>
</evidence>
<keyword evidence="9 14" id="KW-0560">Oxidoreductase</keyword>
<dbReference type="GO" id="GO:0016705">
    <property type="term" value="F:oxidoreductase activity, acting on paired donors, with incorporation or reduction of molecular oxygen"/>
    <property type="evidence" value="ECO:0007669"/>
    <property type="project" value="InterPro"/>
</dbReference>
<keyword evidence="12" id="KW-0472">Membrane</keyword>